<dbReference type="SUPFAM" id="SSF89360">
    <property type="entry name" value="HesB-like domain"/>
    <property type="match status" value="1"/>
</dbReference>
<dbReference type="AlphaFoldDB" id="A0A2N6KJQ6"/>
<evidence type="ECO:0000313" key="3">
    <source>
        <dbReference type="Proteomes" id="UP000235025"/>
    </source>
</evidence>
<dbReference type="InterPro" id="IPR016092">
    <property type="entry name" value="ATAP"/>
</dbReference>
<accession>A0A2N6KJQ6</accession>
<gene>
    <name evidence="2" type="ORF">CEN50_05475</name>
</gene>
<dbReference type="EMBL" id="NMQA01000055">
    <property type="protein sequence ID" value="PLZ99868.1"/>
    <property type="molecule type" value="Genomic_DNA"/>
</dbReference>
<dbReference type="Pfam" id="PF01521">
    <property type="entry name" value="Fe-S_biosyn"/>
    <property type="match status" value="1"/>
</dbReference>
<dbReference type="InterPro" id="IPR000361">
    <property type="entry name" value="ATAP_core_dom"/>
</dbReference>
<name>A0A2N6KJQ6_9CYAN</name>
<dbReference type="GO" id="GO:0016226">
    <property type="term" value="P:iron-sulfur cluster assembly"/>
    <property type="evidence" value="ECO:0007669"/>
    <property type="project" value="InterPro"/>
</dbReference>
<dbReference type="RefSeq" id="WP_102171788.1">
    <property type="nucleotide sequence ID" value="NZ_NMQA01000055.1"/>
</dbReference>
<dbReference type="GO" id="GO:0005506">
    <property type="term" value="F:iron ion binding"/>
    <property type="evidence" value="ECO:0007669"/>
    <property type="project" value="TreeGrafter"/>
</dbReference>
<dbReference type="GO" id="GO:0051539">
    <property type="term" value="F:4 iron, 4 sulfur cluster binding"/>
    <property type="evidence" value="ECO:0007669"/>
    <property type="project" value="TreeGrafter"/>
</dbReference>
<sequence>MIYLSPAAASEIKRLKSKQQQSNLLFRLAVKLGGCSGRYYEMCFDELASSGDRTFECEGIQVVIDAESFNYVDGLTIDYSEDLMGGAFRFYNPQANASCGCGNSFAIG</sequence>
<feature type="domain" description="Core" evidence="1">
    <location>
        <begin position="2"/>
        <end position="103"/>
    </location>
</feature>
<dbReference type="Gene3D" id="2.60.300.12">
    <property type="entry name" value="HesB-like domain"/>
    <property type="match status" value="1"/>
</dbReference>
<protein>
    <submittedName>
        <fullName evidence="2">Iron-sulfur cluster assembly accessory protein</fullName>
    </submittedName>
</protein>
<dbReference type="PROSITE" id="PS01152">
    <property type="entry name" value="HESB"/>
    <property type="match status" value="1"/>
</dbReference>
<dbReference type="GO" id="GO:0051537">
    <property type="term" value="F:2 iron, 2 sulfur cluster binding"/>
    <property type="evidence" value="ECO:0007669"/>
    <property type="project" value="TreeGrafter"/>
</dbReference>
<reference evidence="2 3" key="1">
    <citation type="submission" date="2017-07" db="EMBL/GenBank/DDBJ databases">
        <title>Genomes of Fischerella (Mastigocladus) sp. strains.</title>
        <authorList>
            <person name="Miller S.R."/>
        </authorList>
    </citation>
    <scope>NUCLEOTIDE SEQUENCE [LARGE SCALE GENOMIC DNA]</scope>
    <source>
        <strain evidence="2 3">CCMEE 5268</strain>
    </source>
</reference>
<dbReference type="PANTHER" id="PTHR43011">
    <property type="entry name" value="IRON-SULFUR CLUSTER ASSEMBLY 2 HOMOLOG, MITOCHONDRIAL"/>
    <property type="match status" value="1"/>
</dbReference>
<dbReference type="NCBIfam" id="TIGR00049">
    <property type="entry name" value="iron-sulfur cluster assembly accessory protein"/>
    <property type="match status" value="1"/>
</dbReference>
<organism evidence="2 3">
    <name type="scientific">Fischerella thermalis CCMEE 5268</name>
    <dbReference type="NCBI Taxonomy" id="2019662"/>
    <lineage>
        <taxon>Bacteria</taxon>
        <taxon>Bacillati</taxon>
        <taxon>Cyanobacteriota</taxon>
        <taxon>Cyanophyceae</taxon>
        <taxon>Nostocales</taxon>
        <taxon>Hapalosiphonaceae</taxon>
        <taxon>Fischerella</taxon>
    </lineage>
</organism>
<dbReference type="Proteomes" id="UP000235025">
    <property type="component" value="Unassembled WGS sequence"/>
</dbReference>
<dbReference type="InterPro" id="IPR035903">
    <property type="entry name" value="HesB-like_dom_sf"/>
</dbReference>
<dbReference type="InterPro" id="IPR017870">
    <property type="entry name" value="FeS_cluster_insertion_CS"/>
</dbReference>
<evidence type="ECO:0000313" key="2">
    <source>
        <dbReference type="EMBL" id="PLZ99868.1"/>
    </source>
</evidence>
<evidence type="ECO:0000259" key="1">
    <source>
        <dbReference type="Pfam" id="PF01521"/>
    </source>
</evidence>
<dbReference type="PANTHER" id="PTHR43011:SF1">
    <property type="entry name" value="IRON-SULFUR CLUSTER ASSEMBLY 2 HOMOLOG, MITOCHONDRIAL"/>
    <property type="match status" value="1"/>
</dbReference>
<proteinExistence type="predicted"/>
<comment type="caution">
    <text evidence="2">The sequence shown here is derived from an EMBL/GenBank/DDBJ whole genome shotgun (WGS) entry which is preliminary data.</text>
</comment>